<accession>A0A6P6HV81</accession>
<feature type="domain" description="Kazal-like" evidence="7">
    <location>
        <begin position="91"/>
        <end position="153"/>
    </location>
</feature>
<feature type="region of interest" description="Disordered" evidence="5">
    <location>
        <begin position="677"/>
        <end position="708"/>
    </location>
</feature>
<feature type="region of interest" description="Disordered" evidence="5">
    <location>
        <begin position="754"/>
        <end position="774"/>
    </location>
</feature>
<dbReference type="PANTHER" id="PTHR47499:SF1">
    <property type="entry name" value="SERINE PROTEASE INHIBITOR KAZAL-TYPE 7"/>
    <property type="match status" value="1"/>
</dbReference>
<dbReference type="KEGG" id="pcoo:112860602"/>
<keyword evidence="8" id="KW-1185">Reference proteome</keyword>
<evidence type="ECO:0000256" key="5">
    <source>
        <dbReference type="SAM" id="MobiDB-lite"/>
    </source>
</evidence>
<dbReference type="FunFam" id="3.30.60.30:FF:000029">
    <property type="entry name" value="Serine peptidase inhibitor, Kazal type 5"/>
    <property type="match status" value="1"/>
</dbReference>
<feature type="signal peptide" evidence="6">
    <location>
        <begin position="1"/>
        <end position="22"/>
    </location>
</feature>
<dbReference type="GO" id="GO:0005576">
    <property type="term" value="C:extracellular region"/>
    <property type="evidence" value="ECO:0007669"/>
    <property type="project" value="UniProtKB-SubCell"/>
</dbReference>
<feature type="region of interest" description="Disordered" evidence="5">
    <location>
        <begin position="890"/>
        <end position="911"/>
    </location>
</feature>
<dbReference type="InterPro" id="IPR002350">
    <property type="entry name" value="Kazal_dom"/>
</dbReference>
<dbReference type="GeneID" id="112860602"/>
<sequence length="1146" mass="129207">MKITTVPMLLTLALCLIQDAASEGENQETCNEYRALMKNGKLFCSQDKKLFQSPDGIAFISRCATCKMILEKQAKSQRRARHLTRATQAAAPETLNCDDFRKGERNGGFICTLDYAAVCGTDGKTYSNKCMLCAENAKTRSQVGIKSEGECETSNPEQDVCSAFRPYVKDGRLGCTRENDPILGPDGKTHGNKCAMCAELFLKEAQENAKKEGETRIQRSAEEDFCKEFETQVKNGRLYCTRESDPVRGPDGRMHGNKCALCAEMLKRRFSDEKNKAHENLRKAKEKVKVKREIEKLCSEYQHHAKDGTLFCTRENDPIRGPDGKMHGNLCSMCQAFYQAEAKEKEKAEDEARSKRESGKAPSYAELCSEYRKLVRNGRLPCTRENDPIQGPDGKMHGNTCSMCEVFFQAEEEKKKKESESRNKRQSKNTTSFEELCSEYRKLRKNGQLLCTRENDPIKGPDGKVHGNTCSMCEAFFQQEERTRTKTKREATKELCSEFQNQVRNGTLICTKENDPVRGPDGKMHGNKCSMCASLFKLEEEEKKNNSKEGKEKVGAEKVKREAVQELCSEYRNYVRNGRLPCTRENDPIEGPDGKMHGNTCSMCEAFFQQEAKEKEEAESKAKAKREAEKDTCSEFRSLLQNGNLFCTRENDPVRGPDGKTHGNKCAMCKAVFQKEDEERKRKEEEDQRNAAGHSSHGGGGGGGKAQDQCAEFRGKMQNGKLTCTRERDPVRDADGKAYNNKCTMCKEILEREAEENKHSDYRSNETQSASEKDTCDEFRSQMKNGQLICTRESDPVRGPDGKTHGNKCAMCKDKLEREAAEKKKKEEDNMRNTGEKSNENQDRCHEFRNMVREGKLICTRENNPVRGPDGKMHVNKCAMCQSIFEREANERKMNDEENSNTKPSNDAKDECSNFREYVRNDELMCTRENDPVRGADGKLYKNKCYMCRTIIQKEALERARIREKSSHIRSSAEKNSPASSSSSLDSEMCKHYRVLPKMGYLCPKNLHPVCGDDGQTYNNPCMLCHENLIRQTNTHIRSEGKCEENSTPETTPLDVPASSSISLPPSLIIMMKSITAFAIITLAATTWAASPPGCKRNLFANGEQQIKETFTLDCLPQASLSSDLFPPPSPLGSSVLPYPMPPAEV</sequence>
<dbReference type="PANTHER" id="PTHR47499">
    <property type="entry name" value="SERINE PROTEASE INHIBITOR KAZAL-TYPE 7 SPINK7"/>
    <property type="match status" value="1"/>
</dbReference>
<dbReference type="GO" id="GO:0004867">
    <property type="term" value="F:serine-type endopeptidase inhibitor activity"/>
    <property type="evidence" value="ECO:0007669"/>
    <property type="project" value="UniProtKB-KW"/>
</dbReference>
<dbReference type="InterPro" id="IPR036058">
    <property type="entry name" value="Kazal_dom_sf"/>
</dbReference>
<feature type="chain" id="PRO_5028088501" evidence="6">
    <location>
        <begin position="23"/>
        <end position="1146"/>
    </location>
</feature>
<organism evidence="8 9">
    <name type="scientific">Puma concolor</name>
    <name type="common">Mountain lion</name>
    <name type="synonym">Felis concolor</name>
    <dbReference type="NCBI Taxonomy" id="9696"/>
    <lineage>
        <taxon>Eukaryota</taxon>
        <taxon>Metazoa</taxon>
        <taxon>Chordata</taxon>
        <taxon>Craniata</taxon>
        <taxon>Vertebrata</taxon>
        <taxon>Euteleostomi</taxon>
        <taxon>Mammalia</taxon>
        <taxon>Eutheria</taxon>
        <taxon>Laurasiatheria</taxon>
        <taxon>Carnivora</taxon>
        <taxon>Feliformia</taxon>
        <taxon>Felidae</taxon>
        <taxon>Felinae</taxon>
        <taxon>Puma</taxon>
    </lineage>
</organism>
<feature type="compositionally biased region" description="Basic and acidic residues" evidence="5">
    <location>
        <begin position="754"/>
        <end position="764"/>
    </location>
</feature>
<dbReference type="AlphaFoldDB" id="A0A6P6HV81"/>
<comment type="subcellular location">
    <subcellularLocation>
        <location evidence="1">Secreted</location>
    </subcellularLocation>
</comment>
<evidence type="ECO:0000256" key="2">
    <source>
        <dbReference type="ARBA" id="ARBA00022525"/>
    </source>
</evidence>
<dbReference type="FunFam" id="3.30.60.30:FF:000033">
    <property type="entry name" value="Serine peptidase inhibitor, Kazal type 5"/>
    <property type="match status" value="1"/>
</dbReference>
<dbReference type="Pfam" id="PF00050">
    <property type="entry name" value="Kazal_1"/>
    <property type="match status" value="10"/>
</dbReference>
<evidence type="ECO:0000256" key="1">
    <source>
        <dbReference type="ARBA" id="ARBA00004613"/>
    </source>
</evidence>
<keyword evidence="9" id="KW-0722">Serine protease inhibitor</keyword>
<keyword evidence="9" id="KW-0646">Protease inhibitor</keyword>
<dbReference type="SUPFAM" id="SSF100895">
    <property type="entry name" value="Kazal-type serine protease inhibitors"/>
    <property type="match status" value="15"/>
</dbReference>
<dbReference type="Gene3D" id="3.30.60.30">
    <property type="match status" value="15"/>
</dbReference>
<dbReference type="CDD" id="cd00104">
    <property type="entry name" value="KAZAL_FS"/>
    <property type="match status" value="1"/>
</dbReference>
<reference evidence="9" key="1">
    <citation type="submission" date="2025-08" db="UniProtKB">
        <authorList>
            <consortium name="RefSeq"/>
        </authorList>
    </citation>
    <scope>IDENTIFICATION</scope>
    <source>
        <tissue evidence="9">Blood</tissue>
    </source>
</reference>
<dbReference type="Proteomes" id="UP000515131">
    <property type="component" value="Unplaced"/>
</dbReference>
<keyword evidence="2" id="KW-0964">Secreted</keyword>
<protein>
    <submittedName>
        <fullName evidence="9">Serine protease inhibitor Kazal-type 5</fullName>
    </submittedName>
</protein>
<feature type="domain" description="Kazal-like" evidence="7">
    <location>
        <begin position="770"/>
        <end position="832"/>
    </location>
</feature>
<feature type="region of interest" description="Disordered" evidence="5">
    <location>
        <begin position="966"/>
        <end position="985"/>
    </location>
</feature>
<feature type="compositionally biased region" description="Low complexity" evidence="5">
    <location>
        <begin position="974"/>
        <end position="985"/>
    </location>
</feature>
<feature type="compositionally biased region" description="Basic and acidic residues" evidence="5">
    <location>
        <begin position="677"/>
        <end position="689"/>
    </location>
</feature>
<name>A0A6P6HV81_PUMCO</name>
<dbReference type="SMART" id="SM00280">
    <property type="entry name" value="KAZAL"/>
    <property type="match status" value="14"/>
</dbReference>
<dbReference type="FunFam" id="3.30.60.30:FF:000001">
    <property type="entry name" value="Serine peptidase inhibitor, Kazal type 5"/>
    <property type="match status" value="12"/>
</dbReference>
<dbReference type="RefSeq" id="XP_025779659.1">
    <property type="nucleotide sequence ID" value="XM_025923874.1"/>
</dbReference>
<dbReference type="PROSITE" id="PS51465">
    <property type="entry name" value="KAZAL_2"/>
    <property type="match status" value="3"/>
</dbReference>
<proteinExistence type="predicted"/>
<dbReference type="CTD" id="11005"/>
<dbReference type="InterPro" id="IPR050159">
    <property type="entry name" value="Kazal-type_SerProtInhib"/>
</dbReference>
<keyword evidence="4" id="KW-0175">Coiled coil</keyword>
<dbReference type="CDD" id="cd01327">
    <property type="entry name" value="KAZAL_PSTI"/>
    <property type="match status" value="2"/>
</dbReference>
<feature type="domain" description="Kazal-like" evidence="7">
    <location>
        <begin position="984"/>
        <end position="1045"/>
    </location>
</feature>
<evidence type="ECO:0000313" key="8">
    <source>
        <dbReference type="Proteomes" id="UP000515131"/>
    </source>
</evidence>
<evidence type="ECO:0000256" key="6">
    <source>
        <dbReference type="SAM" id="SignalP"/>
    </source>
</evidence>
<evidence type="ECO:0000256" key="4">
    <source>
        <dbReference type="SAM" id="Coils"/>
    </source>
</evidence>
<evidence type="ECO:0000256" key="3">
    <source>
        <dbReference type="ARBA" id="ARBA00023157"/>
    </source>
</evidence>
<dbReference type="PROSITE" id="PS00282">
    <property type="entry name" value="KAZAL_1"/>
    <property type="match status" value="2"/>
</dbReference>
<keyword evidence="3" id="KW-1015">Disulfide bond</keyword>
<feature type="compositionally biased region" description="Gly residues" evidence="5">
    <location>
        <begin position="696"/>
        <end position="705"/>
    </location>
</feature>
<feature type="coiled-coil region" evidence="4">
    <location>
        <begin position="267"/>
        <end position="294"/>
    </location>
</feature>
<gene>
    <name evidence="9" type="primary">SPINK5</name>
</gene>
<feature type="region of interest" description="Disordered" evidence="5">
    <location>
        <begin position="820"/>
        <end position="845"/>
    </location>
</feature>
<evidence type="ECO:0000313" key="9">
    <source>
        <dbReference type="RefSeq" id="XP_025779659.1"/>
    </source>
</evidence>
<keyword evidence="6" id="KW-0732">Signal</keyword>
<evidence type="ECO:0000259" key="7">
    <source>
        <dbReference type="PROSITE" id="PS51465"/>
    </source>
</evidence>